<dbReference type="Proteomes" id="UP000194003">
    <property type="component" value="Unassembled WGS sequence"/>
</dbReference>
<comment type="caution">
    <text evidence="1">The sequence shown here is derived from an EMBL/GenBank/DDBJ whole genome shotgun (WGS) entry which is preliminary data.</text>
</comment>
<reference evidence="1 2" key="1">
    <citation type="journal article" date="2016" name="BMC Genomics">
        <title>Combined genomic and structural analyses of a cultured magnetotactic bacterium reveals its niche adaptation to a dynamic environment.</title>
        <authorList>
            <person name="Araujo A.C."/>
            <person name="Morillo V."/>
            <person name="Cypriano J."/>
            <person name="Teixeira L.C."/>
            <person name="Leao P."/>
            <person name="Lyra S."/>
            <person name="Almeida L.G."/>
            <person name="Bazylinski D.A."/>
            <person name="Vasconcellos A.T."/>
            <person name="Abreu F."/>
            <person name="Lins U."/>
        </authorList>
    </citation>
    <scope>NUCLEOTIDE SEQUENCE [LARGE SCALE GENOMIC DNA]</scope>
    <source>
        <strain evidence="1 2">IT-1</strain>
    </source>
</reference>
<gene>
    <name evidence="1" type="ORF">MAIT1_04567</name>
</gene>
<dbReference type="AlphaFoldDB" id="A0A1Y2KA20"/>
<dbReference type="EMBL" id="LVJN01000012">
    <property type="protein sequence ID" value="OSM07670.1"/>
    <property type="molecule type" value="Genomic_DNA"/>
</dbReference>
<proteinExistence type="predicted"/>
<name>A0A1Y2KA20_9PROT</name>
<sequence length="88" mass="10307">MAIWTHVQRTTKETKMAKFFITMTRQITIQAQVDIEAETEEEARAKALELASWDNARDDRANGIEWESDRNRWLDATDPEVNRVVELD</sequence>
<dbReference type="STRING" id="1434232.MAIT1_04567"/>
<evidence type="ECO:0000313" key="2">
    <source>
        <dbReference type="Proteomes" id="UP000194003"/>
    </source>
</evidence>
<keyword evidence="2" id="KW-1185">Reference proteome</keyword>
<protein>
    <submittedName>
        <fullName evidence="1">Uncharacterized protein</fullName>
    </submittedName>
</protein>
<evidence type="ECO:0000313" key="1">
    <source>
        <dbReference type="EMBL" id="OSM07670.1"/>
    </source>
</evidence>
<accession>A0A1Y2KA20</accession>
<organism evidence="1 2">
    <name type="scientific">Magnetofaba australis IT-1</name>
    <dbReference type="NCBI Taxonomy" id="1434232"/>
    <lineage>
        <taxon>Bacteria</taxon>
        <taxon>Pseudomonadati</taxon>
        <taxon>Pseudomonadota</taxon>
        <taxon>Magnetococcia</taxon>
        <taxon>Magnetococcales</taxon>
        <taxon>Magnetococcaceae</taxon>
        <taxon>Magnetofaba</taxon>
    </lineage>
</organism>